<keyword evidence="2" id="KW-1185">Reference proteome</keyword>
<dbReference type="EMBL" id="CM047736">
    <property type="protein sequence ID" value="KAJ0051971.1"/>
    <property type="molecule type" value="Genomic_DNA"/>
</dbReference>
<comment type="caution">
    <text evidence="1">The sequence shown here is derived from an EMBL/GenBank/DDBJ whole genome shotgun (WGS) entry which is preliminary data.</text>
</comment>
<dbReference type="Proteomes" id="UP001163603">
    <property type="component" value="Chromosome 1"/>
</dbReference>
<sequence length="171" mass="19587">MNCWQLWWQDGVTWLLNSPKESLASILADNGYDVWIANTRGTKYSQKHESLTPIDQAYWEWSWDELMAYDLTAFVQFVHYNTGNKLHYVGHSLVNLCTLLLPGTLMALASFSKNKLLDKIRSLLCPIAHLGHMTSPLGRTATILAEVFRVLFFRQYGLYILLTGMVLVRSS</sequence>
<gene>
    <name evidence="1" type="ORF">Pint_01940</name>
</gene>
<protein>
    <submittedName>
        <fullName evidence="1">Uncharacterized protein</fullName>
    </submittedName>
</protein>
<reference evidence="2" key="1">
    <citation type="journal article" date="2023" name="G3 (Bethesda)">
        <title>Genome assembly and association tests identify interacting loci associated with vigor, precocity, and sex in interspecific pistachio rootstocks.</title>
        <authorList>
            <person name="Palmer W."/>
            <person name="Jacygrad E."/>
            <person name="Sagayaradj S."/>
            <person name="Cavanaugh K."/>
            <person name="Han R."/>
            <person name="Bertier L."/>
            <person name="Beede B."/>
            <person name="Kafkas S."/>
            <person name="Golino D."/>
            <person name="Preece J."/>
            <person name="Michelmore R."/>
        </authorList>
    </citation>
    <scope>NUCLEOTIDE SEQUENCE [LARGE SCALE GENOMIC DNA]</scope>
</reference>
<accession>A0ACC0ZFK4</accession>
<organism evidence="1 2">
    <name type="scientific">Pistacia integerrima</name>
    <dbReference type="NCBI Taxonomy" id="434235"/>
    <lineage>
        <taxon>Eukaryota</taxon>
        <taxon>Viridiplantae</taxon>
        <taxon>Streptophyta</taxon>
        <taxon>Embryophyta</taxon>
        <taxon>Tracheophyta</taxon>
        <taxon>Spermatophyta</taxon>
        <taxon>Magnoliopsida</taxon>
        <taxon>eudicotyledons</taxon>
        <taxon>Gunneridae</taxon>
        <taxon>Pentapetalae</taxon>
        <taxon>rosids</taxon>
        <taxon>malvids</taxon>
        <taxon>Sapindales</taxon>
        <taxon>Anacardiaceae</taxon>
        <taxon>Pistacia</taxon>
    </lineage>
</organism>
<proteinExistence type="predicted"/>
<evidence type="ECO:0000313" key="1">
    <source>
        <dbReference type="EMBL" id="KAJ0051971.1"/>
    </source>
</evidence>
<name>A0ACC0ZFK4_9ROSI</name>
<evidence type="ECO:0000313" key="2">
    <source>
        <dbReference type="Proteomes" id="UP001163603"/>
    </source>
</evidence>